<evidence type="ECO:0000313" key="3">
    <source>
        <dbReference type="Proteomes" id="UP000005408"/>
    </source>
</evidence>
<proteinExistence type="predicted"/>
<evidence type="ECO:0000256" key="1">
    <source>
        <dbReference type="SAM" id="SignalP"/>
    </source>
</evidence>
<feature type="signal peptide" evidence="1">
    <location>
        <begin position="1"/>
        <end position="24"/>
    </location>
</feature>
<feature type="chain" id="PRO_5036473809" evidence="1">
    <location>
        <begin position="25"/>
        <end position="162"/>
    </location>
</feature>
<dbReference type="EnsemblMetazoa" id="G13134.1">
    <property type="protein sequence ID" value="G13134.1:cds"/>
    <property type="gene ID" value="G13134"/>
</dbReference>
<dbReference type="AlphaFoldDB" id="A0A8W8I8Z0"/>
<evidence type="ECO:0000313" key="2">
    <source>
        <dbReference type="EnsemblMetazoa" id="G13134.1:cds"/>
    </source>
</evidence>
<organism evidence="2 3">
    <name type="scientific">Magallana gigas</name>
    <name type="common">Pacific oyster</name>
    <name type="synonym">Crassostrea gigas</name>
    <dbReference type="NCBI Taxonomy" id="29159"/>
    <lineage>
        <taxon>Eukaryota</taxon>
        <taxon>Metazoa</taxon>
        <taxon>Spiralia</taxon>
        <taxon>Lophotrochozoa</taxon>
        <taxon>Mollusca</taxon>
        <taxon>Bivalvia</taxon>
        <taxon>Autobranchia</taxon>
        <taxon>Pteriomorphia</taxon>
        <taxon>Ostreida</taxon>
        <taxon>Ostreoidea</taxon>
        <taxon>Ostreidae</taxon>
        <taxon>Magallana</taxon>
    </lineage>
</organism>
<reference evidence="2" key="1">
    <citation type="submission" date="2022-08" db="UniProtKB">
        <authorList>
            <consortium name="EnsemblMetazoa"/>
        </authorList>
    </citation>
    <scope>IDENTIFICATION</scope>
    <source>
        <strain evidence="2">05x7-T-G4-1.051#20</strain>
    </source>
</reference>
<dbReference type="Proteomes" id="UP000005408">
    <property type="component" value="Unassembled WGS sequence"/>
</dbReference>
<protein>
    <submittedName>
        <fullName evidence="2">Uncharacterized protein</fullName>
    </submittedName>
</protein>
<accession>A0A8W8I8Z0</accession>
<sequence length="162" mass="18097">MFLVLSRMGLKLYLFGALLTLVSGFNGRVQQVSSIQFLVTVNTTFNDCISTIKTPWIKPGTHGEKIFVGGCDEGPLQFNVLSEENDGNSMVVSLVFHSSVIEDASPPACKIPFNGTYLVPTAKNPDMSLLPNCFVMDSREGYHMTYYWFKVFDWNFANTSED</sequence>
<name>A0A8W8I8Z0_MAGGI</name>
<keyword evidence="3" id="KW-1185">Reference proteome</keyword>
<keyword evidence="1" id="KW-0732">Signal</keyword>